<accession>A0A084WLV4</accession>
<dbReference type="InterPro" id="IPR052298">
    <property type="entry name" value="ZMYND10"/>
</dbReference>
<dbReference type="PANTHER" id="PTHR13244:SF7">
    <property type="entry name" value="ZINC FINGER MYND DOMAIN-CONTAINING PROTEIN 10"/>
    <property type="match status" value="1"/>
</dbReference>
<protein>
    <submittedName>
        <fullName evidence="1">AGAP011078-PA-like protein</fullName>
    </submittedName>
</protein>
<dbReference type="Proteomes" id="UP000030765">
    <property type="component" value="Unassembled WGS sequence"/>
</dbReference>
<dbReference type="STRING" id="74873.A0A084WLV4"/>
<evidence type="ECO:0000313" key="1">
    <source>
        <dbReference type="EMBL" id="KFB51198.1"/>
    </source>
</evidence>
<dbReference type="GO" id="GO:0034451">
    <property type="term" value="C:centriolar satellite"/>
    <property type="evidence" value="ECO:0007669"/>
    <property type="project" value="TreeGrafter"/>
</dbReference>
<dbReference type="EMBL" id="KE525351">
    <property type="protein sequence ID" value="KFB51198.1"/>
    <property type="molecule type" value="Genomic_DNA"/>
</dbReference>
<dbReference type="GO" id="GO:0036159">
    <property type="term" value="P:inner dynein arm assembly"/>
    <property type="evidence" value="ECO:0007669"/>
    <property type="project" value="TreeGrafter"/>
</dbReference>
<dbReference type="GO" id="GO:0036158">
    <property type="term" value="P:outer dynein arm assembly"/>
    <property type="evidence" value="ECO:0007669"/>
    <property type="project" value="TreeGrafter"/>
</dbReference>
<dbReference type="EnsemblMetazoa" id="ASIC019461-RA">
    <property type="protein sequence ID" value="ASIC019461-PA"/>
    <property type="gene ID" value="ASIC019461"/>
</dbReference>
<dbReference type="PANTHER" id="PTHR13244">
    <property type="entry name" value="ZINC FINGER MYND DOMAIN CONTAINING PROTEIN 10"/>
    <property type="match status" value="1"/>
</dbReference>
<dbReference type="EMBL" id="ATLV01024294">
    <property type="status" value="NOT_ANNOTATED_CDS"/>
    <property type="molecule type" value="Genomic_DNA"/>
</dbReference>
<proteinExistence type="predicted"/>
<dbReference type="Gene3D" id="6.10.140.2220">
    <property type="match status" value="1"/>
</dbReference>
<dbReference type="VEuPathDB" id="VectorBase:ASIS007286"/>
<reference evidence="1 3" key="1">
    <citation type="journal article" date="2014" name="BMC Genomics">
        <title>Genome sequence of Anopheles sinensis provides insight into genetics basis of mosquito competence for malaria parasites.</title>
        <authorList>
            <person name="Zhou D."/>
            <person name="Zhang D."/>
            <person name="Ding G."/>
            <person name="Shi L."/>
            <person name="Hou Q."/>
            <person name="Ye Y."/>
            <person name="Xu Y."/>
            <person name="Zhou H."/>
            <person name="Xiong C."/>
            <person name="Li S."/>
            <person name="Yu J."/>
            <person name="Hong S."/>
            <person name="Yu X."/>
            <person name="Zou P."/>
            <person name="Chen C."/>
            <person name="Chang X."/>
            <person name="Wang W."/>
            <person name="Lv Y."/>
            <person name="Sun Y."/>
            <person name="Ma L."/>
            <person name="Shen B."/>
            <person name="Zhu C."/>
        </authorList>
    </citation>
    <scope>NUCLEOTIDE SEQUENCE [LARGE SCALE GENOMIC DNA]</scope>
</reference>
<name>A0A084WLV4_ANOSI</name>
<organism evidence="1">
    <name type="scientific">Anopheles sinensis</name>
    <name type="common">Mosquito</name>
    <dbReference type="NCBI Taxonomy" id="74873"/>
    <lineage>
        <taxon>Eukaryota</taxon>
        <taxon>Metazoa</taxon>
        <taxon>Ecdysozoa</taxon>
        <taxon>Arthropoda</taxon>
        <taxon>Hexapoda</taxon>
        <taxon>Insecta</taxon>
        <taxon>Pterygota</taxon>
        <taxon>Neoptera</taxon>
        <taxon>Endopterygota</taxon>
        <taxon>Diptera</taxon>
        <taxon>Nematocera</taxon>
        <taxon>Culicoidea</taxon>
        <taxon>Culicidae</taxon>
        <taxon>Anophelinae</taxon>
        <taxon>Anopheles</taxon>
    </lineage>
</organism>
<gene>
    <name evidence="1" type="ORF">ZHAS_00019461</name>
</gene>
<evidence type="ECO:0000313" key="3">
    <source>
        <dbReference type="Proteomes" id="UP000030765"/>
    </source>
</evidence>
<keyword evidence="3" id="KW-1185">Reference proteome</keyword>
<dbReference type="AlphaFoldDB" id="A0A084WLV4"/>
<dbReference type="GO" id="GO:0044458">
    <property type="term" value="P:motile cilium assembly"/>
    <property type="evidence" value="ECO:0007669"/>
    <property type="project" value="TreeGrafter"/>
</dbReference>
<dbReference type="OrthoDB" id="432970at2759"/>
<reference evidence="2" key="2">
    <citation type="submission" date="2020-05" db="UniProtKB">
        <authorList>
            <consortium name="EnsemblMetazoa"/>
        </authorList>
    </citation>
    <scope>IDENTIFICATION</scope>
</reference>
<dbReference type="VEuPathDB" id="VectorBase:ASIC019461"/>
<evidence type="ECO:0000313" key="2">
    <source>
        <dbReference type="EnsemblMetazoa" id="ASIC019461-PA"/>
    </source>
</evidence>
<dbReference type="OMA" id="LIHEAYC"/>
<dbReference type="GO" id="GO:0005737">
    <property type="term" value="C:cytoplasm"/>
    <property type="evidence" value="ECO:0007669"/>
    <property type="project" value="TreeGrafter"/>
</dbReference>
<sequence>MSSYPCAIFPEEIEPFVQSLRPYDVADIGSKSWIEQHEVLLKLCQQAYIEASTKQEEVVKEYLILEGKIPLLIHELFSVLVWRTKVLPRLLALEDPESNFLLYSVIYHEVNIGSMLETILYHRNSCEALGGNALDLIDYCAQALGRLMGLLANGYNDREDDPPPEQLLNESTKEEICRMQRGLDFRIGMKCLSIVSYLVDGLDQLPLSVATRLVRVHDFPCLIAEILHSKPWLRRSRTGVFEKFRKDSWQPAVGEAVLKVTETEAQTWFCLYKLLFNGEVMRDYEINNYRQREIGKCVGLLNENLLDQLPALIPLKQHLCTLQVTKEAGGNQTTRNDVLLLEELPEVHDKLLSDARRFGWDNIVERQRTIFIDVKQEDVREMAKRITAAYNMDLLENYITKEDEEVRASVKPDEGAVGTKVCGNCGAPAAKKCSKCLLVFYCSRCMTGRNTKNFVIS</sequence>